<organism evidence="2 3">
    <name type="scientific">Didymosphaeria variabile</name>
    <dbReference type="NCBI Taxonomy" id="1932322"/>
    <lineage>
        <taxon>Eukaryota</taxon>
        <taxon>Fungi</taxon>
        <taxon>Dikarya</taxon>
        <taxon>Ascomycota</taxon>
        <taxon>Pezizomycotina</taxon>
        <taxon>Dothideomycetes</taxon>
        <taxon>Pleosporomycetidae</taxon>
        <taxon>Pleosporales</taxon>
        <taxon>Massarineae</taxon>
        <taxon>Didymosphaeriaceae</taxon>
        <taxon>Didymosphaeria</taxon>
    </lineage>
</organism>
<comment type="caution">
    <text evidence="2">The sequence shown here is derived from an EMBL/GenBank/DDBJ whole genome shotgun (WGS) entry which is preliminary data.</text>
</comment>
<feature type="region of interest" description="Disordered" evidence="1">
    <location>
        <begin position="270"/>
        <end position="348"/>
    </location>
</feature>
<dbReference type="InterPro" id="IPR000396">
    <property type="entry name" value="Pdiesterase2"/>
</dbReference>
<dbReference type="Proteomes" id="UP001140513">
    <property type="component" value="Unassembled WGS sequence"/>
</dbReference>
<dbReference type="EMBL" id="JAPEUX010000001">
    <property type="protein sequence ID" value="KAJ4360051.1"/>
    <property type="molecule type" value="Genomic_DNA"/>
</dbReference>
<dbReference type="PANTHER" id="PTHR28283">
    <property type="entry name" value="3',5'-CYCLIC-NUCLEOTIDE PHOSPHODIESTERASE 1"/>
    <property type="match status" value="1"/>
</dbReference>
<dbReference type="SUPFAM" id="SSF56281">
    <property type="entry name" value="Metallo-hydrolase/oxidoreductase"/>
    <property type="match status" value="1"/>
</dbReference>
<gene>
    <name evidence="2" type="primary">TEF4_1</name>
    <name evidence="2" type="ORF">N0V89_000610</name>
</gene>
<dbReference type="GO" id="GO:0003746">
    <property type="term" value="F:translation elongation factor activity"/>
    <property type="evidence" value="ECO:0007669"/>
    <property type="project" value="UniProtKB-KW"/>
</dbReference>
<sequence length="614" mass="65353">MKESDGHGQTRRTAGHSNEPALQVISLGSGGGPSEDNVTGFLVRSTAAKWAKNSVLAVDAGSHLAAITRILANDFPLASEPASRPPPKPRNGHGNAREQDSPSPRTAPLSVTDEESEVDTPSSDIDPLPAYTTLDKGPFAGIPFPNETARANALHVVREHVSTYLITHPHLDHVSGFIINTAAFHNTSRPKRLAALPFTVNAIKTHIFNNILWPNLTDEDGGVGLVTFQRLQEGGNIALGEGSGRGYIEVCDGLGVRGFKVSHGHCMRGPGHIHRGSNANQLEPSSSGLHRTSTHHITSQHPDSVPDGREVRSLSFSHPTQSAPGTPLFSGTTAADTGRNNTATASHPADQCVIDSTAYFIRTESTPITPTREILMFGDVEPDSISLSPRTAHIWTEAAPKIAAGILTGIFIECSYTNAQGDPVLYGHLAPRHLLAELQNLAEMVKEARREHEKEKEEARSARKRKRASNGLNVDGGSSTPDARKSSRTRAYNADSRGGTGAHVVDDEVMTDYAQSPRVATGTHTPAHPSAPAALNVSSVSAEHSRALLAAGLEAPLKGLKVVVMHVKDTMSDGPSVGDLILQELREGEKLAAEKGKGLGCSFEVAKSGDSYWF</sequence>
<dbReference type="GO" id="GO:0047555">
    <property type="term" value="F:3',5'-cyclic-GMP phosphodiesterase activity"/>
    <property type="evidence" value="ECO:0007669"/>
    <property type="project" value="TreeGrafter"/>
</dbReference>
<keyword evidence="3" id="KW-1185">Reference proteome</keyword>
<dbReference type="AlphaFoldDB" id="A0A9W9CG06"/>
<dbReference type="PANTHER" id="PTHR28283:SF1">
    <property type="entry name" value="3',5'-CYCLIC-NUCLEOTIDE PHOSPHODIESTERASE 1"/>
    <property type="match status" value="1"/>
</dbReference>
<dbReference type="GO" id="GO:0004115">
    <property type="term" value="F:3',5'-cyclic-AMP phosphodiesterase activity"/>
    <property type="evidence" value="ECO:0007669"/>
    <property type="project" value="InterPro"/>
</dbReference>
<dbReference type="EC" id="3.1.4.17" evidence="2"/>
<name>A0A9W9CG06_9PLEO</name>
<accession>A0A9W9CG06</accession>
<feature type="region of interest" description="Disordered" evidence="1">
    <location>
        <begin position="446"/>
        <end position="507"/>
    </location>
</feature>
<dbReference type="CDD" id="cd07735">
    <property type="entry name" value="class_II_PDE_MBL-fold"/>
    <property type="match status" value="1"/>
</dbReference>
<evidence type="ECO:0000313" key="2">
    <source>
        <dbReference type="EMBL" id="KAJ4360051.1"/>
    </source>
</evidence>
<feature type="compositionally biased region" description="Polar residues" evidence="1">
    <location>
        <begin position="277"/>
        <end position="302"/>
    </location>
</feature>
<dbReference type="OrthoDB" id="249703at2759"/>
<reference evidence="2" key="1">
    <citation type="submission" date="2022-10" db="EMBL/GenBank/DDBJ databases">
        <title>Tapping the CABI collections for fungal endophytes: first genome assemblies for Collariella, Neodidymelliopsis, Ascochyta clinopodiicola, Didymella pomorum, Didymosphaeria variabile, Neocosmospora piperis and Neocucurbitaria cava.</title>
        <authorList>
            <person name="Hill R."/>
        </authorList>
    </citation>
    <scope>NUCLEOTIDE SEQUENCE</scope>
    <source>
        <strain evidence="2">IMI 356815</strain>
    </source>
</reference>
<evidence type="ECO:0000256" key="1">
    <source>
        <dbReference type="SAM" id="MobiDB-lite"/>
    </source>
</evidence>
<feature type="compositionally biased region" description="Basic and acidic residues" evidence="1">
    <location>
        <begin position="446"/>
        <end position="461"/>
    </location>
</feature>
<dbReference type="GO" id="GO:0006198">
    <property type="term" value="P:cAMP catabolic process"/>
    <property type="evidence" value="ECO:0007669"/>
    <property type="project" value="InterPro"/>
</dbReference>
<evidence type="ECO:0000313" key="3">
    <source>
        <dbReference type="Proteomes" id="UP001140513"/>
    </source>
</evidence>
<dbReference type="PRINTS" id="PR00388">
    <property type="entry name" value="PDIESTERASE2"/>
</dbReference>
<feature type="compositionally biased region" description="Polar residues" evidence="1">
    <location>
        <begin position="470"/>
        <end position="481"/>
    </location>
</feature>
<feature type="region of interest" description="Disordered" evidence="1">
    <location>
        <begin position="1"/>
        <end position="39"/>
    </location>
</feature>
<dbReference type="GO" id="GO:1902660">
    <property type="term" value="P:negative regulation of glucose mediated signaling pathway"/>
    <property type="evidence" value="ECO:0007669"/>
    <property type="project" value="TreeGrafter"/>
</dbReference>
<dbReference type="Pfam" id="PF02112">
    <property type="entry name" value="PDEase_II"/>
    <property type="match status" value="2"/>
</dbReference>
<feature type="compositionally biased region" description="Polar residues" evidence="1">
    <location>
        <begin position="314"/>
        <end position="345"/>
    </location>
</feature>
<feature type="region of interest" description="Disordered" evidence="1">
    <location>
        <begin position="77"/>
        <end position="130"/>
    </location>
</feature>
<dbReference type="InterPro" id="IPR036866">
    <property type="entry name" value="RibonucZ/Hydroxyglut_hydro"/>
</dbReference>
<dbReference type="GeneID" id="80904140"/>
<keyword evidence="2" id="KW-0648">Protein biosynthesis</keyword>
<keyword evidence="2" id="KW-0251">Elongation factor</keyword>
<keyword evidence="2" id="KW-0378">Hydrolase</keyword>
<dbReference type="RefSeq" id="XP_056076253.1">
    <property type="nucleotide sequence ID" value="XM_056209431.1"/>
</dbReference>
<protein>
    <submittedName>
        <fullName evidence="2">Elongation factor EF-1 gamma subunit</fullName>
        <ecNumber evidence="2">3.1.4.17</ecNumber>
    </submittedName>
</protein>
<proteinExistence type="predicted"/>